<evidence type="ECO:0000256" key="1">
    <source>
        <dbReference type="SAM" id="MobiDB-lite"/>
    </source>
</evidence>
<feature type="compositionally biased region" description="Low complexity" evidence="1">
    <location>
        <begin position="463"/>
        <end position="481"/>
    </location>
</feature>
<feature type="transmembrane region" description="Helical" evidence="2">
    <location>
        <begin position="250"/>
        <end position="271"/>
    </location>
</feature>
<keyword evidence="5" id="KW-1185">Reference proteome</keyword>
<evidence type="ECO:0000259" key="3">
    <source>
        <dbReference type="Pfam" id="PF07786"/>
    </source>
</evidence>
<feature type="transmembrane region" description="Helical" evidence="2">
    <location>
        <begin position="80"/>
        <end position="103"/>
    </location>
</feature>
<feature type="transmembrane region" description="Helical" evidence="2">
    <location>
        <begin position="144"/>
        <end position="163"/>
    </location>
</feature>
<proteinExistence type="predicted"/>
<feature type="compositionally biased region" description="Basic residues" evidence="1">
    <location>
        <begin position="448"/>
        <end position="459"/>
    </location>
</feature>
<feature type="transmembrane region" description="Helical" evidence="2">
    <location>
        <begin position="48"/>
        <end position="68"/>
    </location>
</feature>
<feature type="domain" description="Heparan-alpha-glucosaminide N-acetyltransferase catalytic" evidence="3">
    <location>
        <begin position="47"/>
        <end position="250"/>
    </location>
</feature>
<name>A0ABZ1B2S7_9ACTN</name>
<feature type="transmembrane region" description="Helical" evidence="2">
    <location>
        <begin position="115"/>
        <end position="138"/>
    </location>
</feature>
<feature type="transmembrane region" description="Helical" evidence="2">
    <location>
        <begin position="322"/>
        <end position="339"/>
    </location>
</feature>
<sequence length="507" mass="52334">MTAGTPAAPGGAPADVASLAHACAPAQAGDVSGTPSSTTPVQRKSSRLVGIDAARGIALFGMMAVHTINAVDDEGNTSLAWTLAAGKSAALFALLAGVGVAFATGRRQRPTARTWPGYAAALVVRALIIGAVGLLLGSVVPADFASVILPYYALLFVFAVPLLGLSIRALVALAATIAVGMPILSHVLRAGMEVPSTVPNLTFGALFSDPGQVLRELALTGVYPALPWMAYLCAGLAVGRALLTSRRTVSLIVLTGAGLIVAAQIISWVLLDIVGGRTELRATMSSGELAGILSVGWAGTTPTDTGWWLATLAPHSTTPLDLAFTIGLSLVVLGCAILVGRTTTTFLRPLAAAGSMTLTLYSLHLLMLSVLPGNARGCSSISRSSSRSRWCGAVSTRVGRWRRSSPGRPVRFAAGCSRRQELRRGRCSPGLTRTGPVVVTWRWSTAVRRRPRAVRRPSRPHCSAAGGDSRSASSDPGRRSPWNPTCSPAPGCTPSPAAASCGGRTGR</sequence>
<evidence type="ECO:0000313" key="5">
    <source>
        <dbReference type="Proteomes" id="UP001324287"/>
    </source>
</evidence>
<feature type="region of interest" description="Disordered" evidence="1">
    <location>
        <begin position="448"/>
        <end position="507"/>
    </location>
</feature>
<dbReference type="Pfam" id="PF07786">
    <property type="entry name" value="HGSNAT_cat"/>
    <property type="match status" value="1"/>
</dbReference>
<keyword evidence="2" id="KW-0812">Transmembrane</keyword>
<feature type="transmembrane region" description="Helical" evidence="2">
    <location>
        <begin position="225"/>
        <end position="243"/>
    </location>
</feature>
<feature type="transmembrane region" description="Helical" evidence="2">
    <location>
        <begin position="170"/>
        <end position="188"/>
    </location>
</feature>
<evidence type="ECO:0000256" key="2">
    <source>
        <dbReference type="SAM" id="Phobius"/>
    </source>
</evidence>
<evidence type="ECO:0000313" key="4">
    <source>
        <dbReference type="EMBL" id="WRL65112.1"/>
    </source>
</evidence>
<feature type="transmembrane region" description="Helical" evidence="2">
    <location>
        <begin position="351"/>
        <end position="371"/>
    </location>
</feature>
<gene>
    <name evidence="4" type="ORF">U6N30_05335</name>
</gene>
<reference evidence="4 5" key="1">
    <citation type="submission" date="2023-12" db="EMBL/GenBank/DDBJ databases">
        <title>Blastococcus brunescens sp. nov., an actonobacterium isolated from sandstone collected in sahara desert.</title>
        <authorList>
            <person name="Gtari M."/>
            <person name="Ghodhbane F."/>
        </authorList>
    </citation>
    <scope>NUCLEOTIDE SEQUENCE [LARGE SCALE GENOMIC DNA]</scope>
    <source>
        <strain evidence="4 5">BMG 8361</strain>
    </source>
</reference>
<organism evidence="4 5">
    <name type="scientific">Blastococcus brunescens</name>
    <dbReference type="NCBI Taxonomy" id="1564165"/>
    <lineage>
        <taxon>Bacteria</taxon>
        <taxon>Bacillati</taxon>
        <taxon>Actinomycetota</taxon>
        <taxon>Actinomycetes</taxon>
        <taxon>Geodermatophilales</taxon>
        <taxon>Geodermatophilaceae</taxon>
        <taxon>Blastococcus</taxon>
    </lineage>
</organism>
<keyword evidence="2" id="KW-0472">Membrane</keyword>
<dbReference type="EMBL" id="CP141261">
    <property type="protein sequence ID" value="WRL65112.1"/>
    <property type="molecule type" value="Genomic_DNA"/>
</dbReference>
<dbReference type="InterPro" id="IPR012429">
    <property type="entry name" value="HGSNAT_cat"/>
</dbReference>
<accession>A0ABZ1B2S7</accession>
<protein>
    <submittedName>
        <fullName evidence="4">Heparan-alpha-glucosaminide N-acetyltransferase domain-containing protein</fullName>
    </submittedName>
</protein>
<keyword evidence="2" id="KW-1133">Transmembrane helix</keyword>
<dbReference type="Proteomes" id="UP001324287">
    <property type="component" value="Chromosome"/>
</dbReference>